<evidence type="ECO:0000313" key="9">
    <source>
        <dbReference type="EMBL" id="KAJ8907213.1"/>
    </source>
</evidence>
<keyword evidence="3" id="KW-0028">Amino-acid biosynthesis</keyword>
<evidence type="ECO:0000256" key="6">
    <source>
        <dbReference type="ARBA" id="ARBA00023239"/>
    </source>
</evidence>
<comment type="caution">
    <text evidence="9">The sequence shown here is derived from an EMBL/GenBank/DDBJ whole genome shotgun (WGS) entry which is preliminary data.</text>
</comment>
<evidence type="ECO:0000259" key="7">
    <source>
        <dbReference type="PROSITE" id="PS51171"/>
    </source>
</evidence>
<evidence type="ECO:0000256" key="1">
    <source>
        <dbReference type="ARBA" id="ARBA00004741"/>
    </source>
</evidence>
<dbReference type="PROSITE" id="PS00857">
    <property type="entry name" value="PREPHENATE_DEHYDR_1"/>
    <property type="match status" value="1"/>
</dbReference>
<dbReference type="Pfam" id="PF00800">
    <property type="entry name" value="PDT"/>
    <property type="match status" value="1"/>
</dbReference>
<reference evidence="9 10" key="1">
    <citation type="journal article" date="2023" name="Nat. Commun.">
        <title>Origin of minicircular mitochondrial genomes in red algae.</title>
        <authorList>
            <person name="Lee Y."/>
            <person name="Cho C.H."/>
            <person name="Lee Y.M."/>
            <person name="Park S.I."/>
            <person name="Yang J.H."/>
            <person name="West J.A."/>
            <person name="Bhattacharya D."/>
            <person name="Yoon H.S."/>
        </authorList>
    </citation>
    <scope>NUCLEOTIDE SEQUENCE [LARGE SCALE GENOMIC DNA]</scope>
    <source>
        <strain evidence="9 10">CCMP1338</strain>
        <tissue evidence="9">Whole cell</tissue>
    </source>
</reference>
<dbReference type="Gene3D" id="3.40.190.10">
    <property type="entry name" value="Periplasmic binding protein-like II"/>
    <property type="match status" value="2"/>
</dbReference>
<dbReference type="InterPro" id="IPR045865">
    <property type="entry name" value="ACT-like_dom_sf"/>
</dbReference>
<evidence type="ECO:0000313" key="10">
    <source>
        <dbReference type="Proteomes" id="UP001157974"/>
    </source>
</evidence>
<dbReference type="Proteomes" id="UP001157974">
    <property type="component" value="Unassembled WGS sequence"/>
</dbReference>
<evidence type="ECO:0000256" key="4">
    <source>
        <dbReference type="ARBA" id="ARBA00023141"/>
    </source>
</evidence>
<protein>
    <recommendedName>
        <fullName evidence="2">prephenate dehydratase</fullName>
        <ecNumber evidence="2">4.2.1.51</ecNumber>
    </recommendedName>
</protein>
<comment type="pathway">
    <text evidence="1">Amino-acid biosynthesis; L-phenylalanine biosynthesis; phenylpyruvate from prephenate: step 1/1.</text>
</comment>
<dbReference type="InterPro" id="IPR018528">
    <property type="entry name" value="Preph_deHydtase_CS"/>
</dbReference>
<feature type="domain" description="ACT" evidence="8">
    <location>
        <begin position="197"/>
        <end position="288"/>
    </location>
</feature>
<dbReference type="PROSITE" id="PS51671">
    <property type="entry name" value="ACT"/>
    <property type="match status" value="1"/>
</dbReference>
<dbReference type="InterPro" id="IPR002912">
    <property type="entry name" value="ACT_dom"/>
</dbReference>
<evidence type="ECO:0000256" key="2">
    <source>
        <dbReference type="ARBA" id="ARBA00013147"/>
    </source>
</evidence>
<dbReference type="GO" id="GO:0004664">
    <property type="term" value="F:prephenate dehydratase activity"/>
    <property type="evidence" value="ECO:0007669"/>
    <property type="project" value="UniProtKB-EC"/>
</dbReference>
<dbReference type="InterPro" id="IPR001086">
    <property type="entry name" value="Preph_deHydtase"/>
</dbReference>
<dbReference type="InterPro" id="IPR008242">
    <property type="entry name" value="Chor_mutase/pphenate_deHydtase"/>
</dbReference>
<dbReference type="PANTHER" id="PTHR21022">
    <property type="entry name" value="PREPHENATE DEHYDRATASE P PROTEIN"/>
    <property type="match status" value="1"/>
</dbReference>
<dbReference type="GO" id="GO:0009094">
    <property type="term" value="P:L-phenylalanine biosynthetic process"/>
    <property type="evidence" value="ECO:0007669"/>
    <property type="project" value="UniProtKB-KW"/>
</dbReference>
<keyword evidence="10" id="KW-1185">Reference proteome</keyword>
<dbReference type="EMBL" id="JAMWBK010000003">
    <property type="protein sequence ID" value="KAJ8907213.1"/>
    <property type="molecule type" value="Genomic_DNA"/>
</dbReference>
<gene>
    <name evidence="9" type="ORF">NDN08_003694</name>
</gene>
<keyword evidence="5" id="KW-0584">Phenylalanine biosynthesis</keyword>
<dbReference type="CDD" id="cd04905">
    <property type="entry name" value="ACT_CM-PDT"/>
    <property type="match status" value="1"/>
</dbReference>
<dbReference type="SUPFAM" id="SSF53850">
    <property type="entry name" value="Periplasmic binding protein-like II"/>
    <property type="match status" value="1"/>
</dbReference>
<name>A0AAV8V034_9RHOD</name>
<dbReference type="EC" id="4.2.1.51" evidence="2"/>
<dbReference type="AlphaFoldDB" id="A0AAV8V034"/>
<evidence type="ECO:0000256" key="5">
    <source>
        <dbReference type="ARBA" id="ARBA00023222"/>
    </source>
</evidence>
<proteinExistence type="predicted"/>
<evidence type="ECO:0000256" key="3">
    <source>
        <dbReference type="ARBA" id="ARBA00022605"/>
    </source>
</evidence>
<dbReference type="Gene3D" id="3.30.70.260">
    <property type="match status" value="1"/>
</dbReference>
<dbReference type="SUPFAM" id="SSF55021">
    <property type="entry name" value="ACT-like"/>
    <property type="match status" value="1"/>
</dbReference>
<dbReference type="CDD" id="cd13631">
    <property type="entry name" value="PBP2_Ct-PDT_like"/>
    <property type="match status" value="1"/>
</dbReference>
<keyword evidence="4" id="KW-0057">Aromatic amino acid biosynthesis</keyword>
<evidence type="ECO:0000259" key="8">
    <source>
        <dbReference type="PROSITE" id="PS51671"/>
    </source>
</evidence>
<keyword evidence="6" id="KW-0456">Lyase</keyword>
<dbReference type="PROSITE" id="PS51171">
    <property type="entry name" value="PREPHENATE_DEHYDR_3"/>
    <property type="match status" value="1"/>
</dbReference>
<feature type="domain" description="Prephenate dehydratase" evidence="7">
    <location>
        <begin position="4"/>
        <end position="182"/>
    </location>
</feature>
<dbReference type="GO" id="GO:0005737">
    <property type="term" value="C:cytoplasm"/>
    <property type="evidence" value="ECO:0007669"/>
    <property type="project" value="TreeGrafter"/>
</dbReference>
<accession>A0AAV8V034</accession>
<dbReference type="PIRSF" id="PIRSF001500">
    <property type="entry name" value="Chor_mut_pdt_Ppr"/>
    <property type="match status" value="1"/>
</dbReference>
<organism evidence="9 10">
    <name type="scientific">Rhodosorus marinus</name>
    <dbReference type="NCBI Taxonomy" id="101924"/>
    <lineage>
        <taxon>Eukaryota</taxon>
        <taxon>Rhodophyta</taxon>
        <taxon>Stylonematophyceae</taxon>
        <taxon>Stylonematales</taxon>
        <taxon>Stylonemataceae</taxon>
        <taxon>Rhodosorus</taxon>
    </lineage>
</organism>
<sequence>MTLKIAYQGIPGAYSEAAAVEYFGEDALLIPCASFDLVFEKLLSREADRAALPFENSLAGTIHRNLDLMVANDDVHIVGELDFRVRHCLMTRQETDTSKVKRVFSHPMALAQCERYMKDRGLVPVEGFDTAGSAKMLSDGDLTENAGAIASRRAVDLYGLKLIEADIEDDEHNFTRFLILSLEAAPKSIAGLDYKTSIAITLENKAGALCKALGIFSALDLFMTKIESRHRRSFRGPSTAENDGEEDKIWEYVFYIDIAADYNDPKTQTAFTLLQQITPYFRVLGSYPTHAR</sequence>
<dbReference type="PANTHER" id="PTHR21022:SF19">
    <property type="entry name" value="PREPHENATE DEHYDRATASE-RELATED"/>
    <property type="match status" value="1"/>
</dbReference>